<organism evidence="1 2">
    <name type="scientific">Rugosimonospora acidiphila</name>
    <dbReference type="NCBI Taxonomy" id="556531"/>
    <lineage>
        <taxon>Bacteria</taxon>
        <taxon>Bacillati</taxon>
        <taxon>Actinomycetota</taxon>
        <taxon>Actinomycetes</taxon>
        <taxon>Micromonosporales</taxon>
        <taxon>Micromonosporaceae</taxon>
        <taxon>Rugosimonospora</taxon>
    </lineage>
</organism>
<comment type="caution">
    <text evidence="1">The sequence shown here is derived from an EMBL/GenBank/DDBJ whole genome shotgun (WGS) entry which is preliminary data.</text>
</comment>
<accession>A0ABP9SL75</accession>
<dbReference type="InterPro" id="IPR027417">
    <property type="entry name" value="P-loop_NTPase"/>
</dbReference>
<reference evidence="2" key="1">
    <citation type="journal article" date="2019" name="Int. J. Syst. Evol. Microbiol.">
        <title>The Global Catalogue of Microorganisms (GCM) 10K type strain sequencing project: providing services to taxonomists for standard genome sequencing and annotation.</title>
        <authorList>
            <consortium name="The Broad Institute Genomics Platform"/>
            <consortium name="The Broad Institute Genome Sequencing Center for Infectious Disease"/>
            <person name="Wu L."/>
            <person name="Ma J."/>
        </authorList>
    </citation>
    <scope>NUCLEOTIDE SEQUENCE [LARGE SCALE GENOMIC DNA]</scope>
    <source>
        <strain evidence="2">JCM 18304</strain>
    </source>
</reference>
<dbReference type="SUPFAM" id="SSF52540">
    <property type="entry name" value="P-loop containing nucleoside triphosphate hydrolases"/>
    <property type="match status" value="1"/>
</dbReference>
<dbReference type="Proteomes" id="UP001501570">
    <property type="component" value="Unassembled WGS sequence"/>
</dbReference>
<gene>
    <name evidence="1" type="ORF">GCM10023322_68630</name>
</gene>
<sequence length="254" mass="25368">MGVLTICSGKSTGVTTLSVAVAAGMPGPAPVLLVEADPAGGDLAARFNLPPAPGLASAAAAASGLDGPRFPAAHAQRLPVGVGALLCASSYRQASASVTHAASSGLLTAWGRDAVVVVDVGRLDAGSPAFPIAAASNVVLLVLRPRWDEAAHAAATVAALREARVDNVGVVLVGDGPLSAKSIGRDLGVLVVLQTRQDRWGAKVFGGELPPGPGWRRLSLARAGRSVAVALHHRLCPPPAAAVGAAGWAAVTRR</sequence>
<dbReference type="EMBL" id="BAABJQ010000029">
    <property type="protein sequence ID" value="GAA5197415.1"/>
    <property type="molecule type" value="Genomic_DNA"/>
</dbReference>
<evidence type="ECO:0000313" key="1">
    <source>
        <dbReference type="EMBL" id="GAA5197415.1"/>
    </source>
</evidence>
<proteinExistence type="predicted"/>
<dbReference type="RefSeq" id="WP_345636798.1">
    <property type="nucleotide sequence ID" value="NZ_BAABJQ010000029.1"/>
</dbReference>
<evidence type="ECO:0008006" key="3">
    <source>
        <dbReference type="Google" id="ProtNLM"/>
    </source>
</evidence>
<protein>
    <recommendedName>
        <fullName evidence="3">MinD-like ATPase involved in chromosome partitioning or flagellar assembly</fullName>
    </recommendedName>
</protein>
<name>A0ABP9SL75_9ACTN</name>
<evidence type="ECO:0000313" key="2">
    <source>
        <dbReference type="Proteomes" id="UP001501570"/>
    </source>
</evidence>
<dbReference type="Gene3D" id="3.40.50.300">
    <property type="entry name" value="P-loop containing nucleotide triphosphate hydrolases"/>
    <property type="match status" value="1"/>
</dbReference>
<keyword evidence="2" id="KW-1185">Reference proteome</keyword>